<evidence type="ECO:0000313" key="3">
    <source>
        <dbReference type="Proteomes" id="UP001249291"/>
    </source>
</evidence>
<evidence type="ECO:0000256" key="1">
    <source>
        <dbReference type="SAM" id="Phobius"/>
    </source>
</evidence>
<organism evidence="2 3">
    <name type="scientific">Microbacterium foliorum</name>
    <dbReference type="NCBI Taxonomy" id="104336"/>
    <lineage>
        <taxon>Bacteria</taxon>
        <taxon>Bacillati</taxon>
        <taxon>Actinomycetota</taxon>
        <taxon>Actinomycetes</taxon>
        <taxon>Micrococcales</taxon>
        <taxon>Microbacteriaceae</taxon>
        <taxon>Microbacterium</taxon>
    </lineage>
</organism>
<evidence type="ECO:0000313" key="2">
    <source>
        <dbReference type="EMBL" id="MDR6143546.1"/>
    </source>
</evidence>
<feature type="transmembrane region" description="Helical" evidence="1">
    <location>
        <begin position="20"/>
        <end position="42"/>
    </location>
</feature>
<dbReference type="RefSeq" id="WP_309692752.1">
    <property type="nucleotide sequence ID" value="NZ_JAVIZQ010000001.1"/>
</dbReference>
<reference evidence="2 3" key="1">
    <citation type="submission" date="2023-08" db="EMBL/GenBank/DDBJ databases">
        <title>Functional and genomic diversity of the sorghum phyllosphere microbiome.</title>
        <authorList>
            <person name="Shade A."/>
        </authorList>
    </citation>
    <scope>NUCLEOTIDE SEQUENCE [LARGE SCALE GENOMIC DNA]</scope>
    <source>
        <strain evidence="2 3">SORGH_AS_0445</strain>
    </source>
</reference>
<dbReference type="Proteomes" id="UP001249291">
    <property type="component" value="Unassembled WGS sequence"/>
</dbReference>
<sequence>MTWQDAGRVDRRPSGDAHPGWGWGVVLVPAAVGLAALGLFFIRSLGPGMGTLIGVALIAWAVSLAMPFFVITWYAAQAAWKAPREQRGQSFTAPSHALRRIGFGMRWSFRARGSLFNPASYDGPDLPMLVVGKIVHYLAIAILVMAGLVAALVGIASPR</sequence>
<feature type="transmembrane region" description="Helical" evidence="1">
    <location>
        <begin position="54"/>
        <end position="76"/>
    </location>
</feature>
<dbReference type="EMBL" id="JAVIZQ010000001">
    <property type="protein sequence ID" value="MDR6143546.1"/>
    <property type="molecule type" value="Genomic_DNA"/>
</dbReference>
<feature type="transmembrane region" description="Helical" evidence="1">
    <location>
        <begin position="134"/>
        <end position="156"/>
    </location>
</feature>
<comment type="caution">
    <text evidence="2">The sequence shown here is derived from an EMBL/GenBank/DDBJ whole genome shotgun (WGS) entry which is preliminary data.</text>
</comment>
<keyword evidence="1" id="KW-1133">Transmembrane helix</keyword>
<protein>
    <recommendedName>
        <fullName evidence="4">DUF5808 domain-containing protein</fullName>
    </recommendedName>
</protein>
<keyword evidence="3" id="KW-1185">Reference proteome</keyword>
<keyword evidence="1" id="KW-0812">Transmembrane</keyword>
<name>A0ABU1HUM5_9MICO</name>
<accession>A0ABU1HUM5</accession>
<keyword evidence="1" id="KW-0472">Membrane</keyword>
<gene>
    <name evidence="2" type="ORF">QE375_003100</name>
</gene>
<proteinExistence type="predicted"/>
<evidence type="ECO:0008006" key="4">
    <source>
        <dbReference type="Google" id="ProtNLM"/>
    </source>
</evidence>